<dbReference type="Gene3D" id="3.30.70.3290">
    <property type="match status" value="1"/>
</dbReference>
<evidence type="ECO:0000256" key="6">
    <source>
        <dbReference type="ARBA" id="ARBA00023315"/>
    </source>
</evidence>
<dbReference type="SUPFAM" id="SSF50129">
    <property type="entry name" value="GroES-like"/>
    <property type="match status" value="1"/>
</dbReference>
<keyword evidence="1" id="KW-0596">Phosphopantetheine</keyword>
<dbReference type="Pfam" id="PF13489">
    <property type="entry name" value="Methyltransf_23"/>
    <property type="match status" value="1"/>
</dbReference>
<evidence type="ECO:0000256" key="1">
    <source>
        <dbReference type="ARBA" id="ARBA00022450"/>
    </source>
</evidence>
<sequence>MAPYSTTSSSSDSGSPFTPFEYRGDSSPSLYSSPSPRLAPAGRDTSQDIAIIGFSFEFPGANSEDAFWDLLTQGQCAATPFPPDRFHYSRFQEKIRPQRASFVQRDISAFDARFFGMTEDEAVGTDPQLRILLETAYRALENAGIPLSSISGSDTSVYTGCFTADYTLATSKDPENAPRYSATGMAQSMLSNRISAFFNLHGPSVTIDTACSSSLVALDMACRSIRTGESSMGIVAGCNLLLTPDLFISLSSLGFLSPDGVCHSFDSRANGYGRGEGFGVLIVKPVDAAVRDGDTIRAVIRATGTNQNGRTNLALPSKELQWRLIDETYRKAHLDKSRTRFFEAHGTGTPAGDPLEAMAIGNAFSPGREADDPVVIGAVKANIGHLEGAAGIAGVIKTVLVLERGLIPPIAQLGQLNVDIDAEFLKLQFPTAAAPWPKPGLRRASINSFGFGGTNAHAILDDAFHYLQSRGMPGKHRTSVPAALEFDSLGLLRETARPAGIKGRTTPMVFTWSANEPDAVARMVEGCRTHLEAGEMTDDKLEAMAYTLSERRSLLPWRSFAVAGSVSQLVEVLQQHPRDAVQALADPKTGFVFTGQGAQWLGMARELFAYPVFRDSVLDADQFLRTLGCDWKASDALLSSKGESSPRVNMDEPRLAQPLCTIVQVAVVELLRNFGVYPVTVIGHSSGEIAAAYTVGAISRESAWKLAYLRGLLSSQLAESSRAGTSPRGSMVAVGLSESSVQPYLEEILRLGEVRRDGILTVACVNSPESVTVSGDEDLVRALQARLTQEGVFARVLKVPVAYHSPHMEAIAPAYEQMIGTLAPGEAQPAQYVTMISSVTGDHVDPHELQQARYWVRNMVSHVRFAPALARLCQNSAKKTRKKLDMSHRKFVSVSHLLEIGPHSALQGPIGQTVDAASPRVNISYAAAIIRGRPATDTLLEAVGKLHCLGFAVDLVKANNISTAVSLGAAKGQPVVPPLTLPEYPFDHTQTYWNEPRVSKNLRSQSQPYSEFLGTPAADWNPLEPRWRNTLRASSIPWVQDHKINGDILYPAAGMWVMAVEAITQIVSPGQRILGYEIRDTAMLSSLVIPADDTEVEVQFRLKPVVDSSNKTASWADFSLYACRSGTSFVEICRGSIKAVFAAEGEDGSNPRQIDHARDTIQLARRTCFSEIRSDELYALLDEHGYQYGTLFQGIQVARRDGSGQAVGEVALCNPPPSGSASRTPPTVIHPCDLDSVLQLCLPAIVRDDNGANTKRETWVPTYLSKLWLPASGFRGGRVQAHASTQARSTRLCESTIQVVGNDGDDNGDGVLLITGAELTLIASHQPATNHTKPPSRLSRRLCYDLVRAPDISLLTPSETAQYVHAHPPLPPDPTDLLRTLKLYILTSMSRAIASVPFESIPPSRPHLQRQYRWMQSILSSATTRPPAGIPTSWTALTTHEKAFRSLSSRLARMSPLGAIHVFVGSHVPSILRGEADPLEILTTTKLNSIWQSSSSHDGDVDGDGDGDILTEYYAVFNTSLQFFAPLARYLDLLAHKNPRMTILEVGAGTGITTIELLKTLVGESRGKKWCRFGRYDFTDVSPGFLEKVKLGTGEEGGSQVGDVLAGLGEERMQFKVLDVERDAVGQGFEEGGYDLVVAVNVLHATKSLRESLRNIRTLLKDNGKLLLIEITDPRSTIGPSIFGYLPGWWRSAEPWRQNGPIATISEWDRELKAAGFDGTELVVPNYQETENQFASLIISTATTTATTEEVERPELTTTPELPATPVSAHAPGGKMAVVLTSWSPSASEQSPLTELVVSKLKETAELASDVYETNFLDLAAQQQLGDELLVVVHDPSSGGWPSLAHLTSDEYTAFHSIFSRARAVMWLVLSSSAAAIGPVNGLARALRRERHGLVFSTVSLDTTKSDASLLSAHVSRAVENFLQGVSTGSCEWELSITSTATPSASLESSLATIPRVYELPHLDNAILQYTSAASQTPIFSASHRFSSLDHKVKLAIRQPGLLDTLYFTAAPSPPSPLPPQFISVAVKAIGINFRDCLIALGRVDQDTLGSECAGIVLSVGSEVAHLQPGDRVLVSACDTFQTVVTCHAQLAVKIPNQDEKSVTFAEAASIPTNFVTAYHALVRVARLARGESILIHSGAGGTGQAAVQIAQWCGARTIYVTVGSEAKRELMTDRYGIPPQHILSSRDLSFADDIRRLTGGKGVDVVLNSLAGDALVAGWECVAAYGRFVEIGKKDIFAHGKLPMFQFAKNVSFCAVDLSAMTVDKPELIQEELSAVVDLFRQGVLRLPDPMKVFSIGEVEAAFRYLQSGKNAGKVVVEVGEDDVVPAVIQPKKSEWTFSPDASFVIAGGLGAMGRIIARWMVSKGARHLVLLSRRGLQADDAKITEFARDLESSGAQLYCPPCDVADADSLRAVLAHCRAHLPPIRGCIQAAMVLRDGFFENMSHADWTAPLGPKIDGSWNLHAQLPRNLDFFILFSSIAGIVGSQAQANYAAGNTFQDELARYRVAQLGERAVSVNLSLVQGDGFAAEHPELAQQFVMTKHVVEMSQNEMLGLLDHLCGPEAAAATEEGNLPPQIVMGLDLPAHARARGLDPPGWMQEPMFANLHQLEMDAPEGEDGDDQGDDRQKKGQGGQGADLLTRVREAPGVGEAAQIVSDALVNKLCKVLARAPESFDRGQPLHVYGVDSLVAVELRNWFLQGLKVDVAVFEILGGSTCETIGRGVAEKVLGQA</sequence>
<evidence type="ECO:0000256" key="7">
    <source>
        <dbReference type="PROSITE-ProRule" id="PRU01363"/>
    </source>
</evidence>
<keyword evidence="2" id="KW-0597">Phosphoprotein</keyword>
<dbReference type="Gene3D" id="3.40.50.720">
    <property type="entry name" value="NAD(P)-binding Rossmann-like Domain"/>
    <property type="match status" value="1"/>
</dbReference>
<dbReference type="GO" id="GO:0031177">
    <property type="term" value="F:phosphopantetheine binding"/>
    <property type="evidence" value="ECO:0007669"/>
    <property type="project" value="InterPro"/>
</dbReference>
<dbReference type="InterPro" id="IPR018201">
    <property type="entry name" value="Ketoacyl_synth_AS"/>
</dbReference>
<dbReference type="Pfam" id="PF00698">
    <property type="entry name" value="Acyl_transf_1"/>
    <property type="match status" value="1"/>
</dbReference>
<dbReference type="InterPro" id="IPR011032">
    <property type="entry name" value="GroES-like_sf"/>
</dbReference>
<evidence type="ECO:0000256" key="2">
    <source>
        <dbReference type="ARBA" id="ARBA00022553"/>
    </source>
</evidence>
<feature type="region of interest" description="Disordered" evidence="8">
    <location>
        <begin position="1"/>
        <end position="42"/>
    </location>
</feature>
<dbReference type="InterPro" id="IPR020841">
    <property type="entry name" value="PKS_Beta-ketoAc_synthase_dom"/>
</dbReference>
<feature type="active site" description="Proton donor; for dehydratase activity" evidence="7">
    <location>
        <position position="1235"/>
    </location>
</feature>
<dbReference type="Pfam" id="PF14765">
    <property type="entry name" value="PS-DH"/>
    <property type="match status" value="1"/>
</dbReference>
<dbReference type="CDD" id="cd02440">
    <property type="entry name" value="AdoMet_MTases"/>
    <property type="match status" value="1"/>
</dbReference>
<dbReference type="RefSeq" id="XP_062718681.1">
    <property type="nucleotide sequence ID" value="XM_062867102.1"/>
</dbReference>
<gene>
    <name evidence="12" type="ORF">B0T15DRAFT_495475</name>
</gene>
<dbReference type="GO" id="GO:1901336">
    <property type="term" value="P:lactone biosynthetic process"/>
    <property type="evidence" value="ECO:0007669"/>
    <property type="project" value="UniProtKB-ARBA"/>
</dbReference>
<dbReference type="InterPro" id="IPR020806">
    <property type="entry name" value="PKS_PP-bd"/>
</dbReference>
<feature type="region of interest" description="Disordered" evidence="8">
    <location>
        <begin position="1745"/>
        <end position="1768"/>
    </location>
</feature>
<keyword evidence="13" id="KW-1185">Reference proteome</keyword>
<dbReference type="GO" id="GO:0006633">
    <property type="term" value="P:fatty acid biosynthetic process"/>
    <property type="evidence" value="ECO:0007669"/>
    <property type="project" value="InterPro"/>
</dbReference>
<dbReference type="Pfam" id="PF23297">
    <property type="entry name" value="ACP_SdgA_C"/>
    <property type="match status" value="1"/>
</dbReference>
<dbReference type="InterPro" id="IPR016036">
    <property type="entry name" value="Malonyl_transacylase_ACP-bd"/>
</dbReference>
<evidence type="ECO:0000256" key="8">
    <source>
        <dbReference type="SAM" id="MobiDB-lite"/>
    </source>
</evidence>
<dbReference type="EMBL" id="JAUDZG010000006">
    <property type="protein sequence ID" value="KAK3302901.1"/>
    <property type="molecule type" value="Genomic_DNA"/>
</dbReference>
<dbReference type="InterPro" id="IPR009081">
    <property type="entry name" value="PP-bd_ACP"/>
</dbReference>
<reference evidence="12" key="1">
    <citation type="journal article" date="2023" name="Mol. Phylogenet. Evol.">
        <title>Genome-scale phylogeny and comparative genomics of the fungal order Sordariales.</title>
        <authorList>
            <person name="Hensen N."/>
            <person name="Bonometti L."/>
            <person name="Westerberg I."/>
            <person name="Brannstrom I.O."/>
            <person name="Guillou S."/>
            <person name="Cros-Aarteil S."/>
            <person name="Calhoun S."/>
            <person name="Haridas S."/>
            <person name="Kuo A."/>
            <person name="Mondo S."/>
            <person name="Pangilinan J."/>
            <person name="Riley R."/>
            <person name="LaButti K."/>
            <person name="Andreopoulos B."/>
            <person name="Lipzen A."/>
            <person name="Chen C."/>
            <person name="Yan M."/>
            <person name="Daum C."/>
            <person name="Ng V."/>
            <person name="Clum A."/>
            <person name="Steindorff A."/>
            <person name="Ohm R.A."/>
            <person name="Martin F."/>
            <person name="Silar P."/>
            <person name="Natvig D.O."/>
            <person name="Lalanne C."/>
            <person name="Gautier V."/>
            <person name="Ament-Velasquez S.L."/>
            <person name="Kruys A."/>
            <person name="Hutchinson M.I."/>
            <person name="Powell A.J."/>
            <person name="Barry K."/>
            <person name="Miller A.N."/>
            <person name="Grigoriev I.V."/>
            <person name="Debuchy R."/>
            <person name="Gladieux P."/>
            <person name="Hiltunen Thoren M."/>
            <person name="Johannesson H."/>
        </authorList>
    </citation>
    <scope>NUCLEOTIDE SEQUENCE</scope>
    <source>
        <strain evidence="12">CBS 333.67</strain>
    </source>
</reference>
<dbReference type="Gene3D" id="3.40.50.150">
    <property type="entry name" value="Vaccinia Virus protein VP39"/>
    <property type="match status" value="1"/>
</dbReference>
<dbReference type="GO" id="GO:0044550">
    <property type="term" value="P:secondary metabolite biosynthetic process"/>
    <property type="evidence" value="ECO:0007669"/>
    <property type="project" value="UniProtKB-ARBA"/>
</dbReference>
<evidence type="ECO:0000313" key="13">
    <source>
        <dbReference type="Proteomes" id="UP001273166"/>
    </source>
</evidence>
<dbReference type="Gene3D" id="3.10.129.110">
    <property type="entry name" value="Polyketide synthase dehydratase"/>
    <property type="match status" value="1"/>
</dbReference>
<dbReference type="SMART" id="SM00823">
    <property type="entry name" value="PKS_PP"/>
    <property type="match status" value="1"/>
</dbReference>
<dbReference type="SMART" id="SM00825">
    <property type="entry name" value="PKS_KS"/>
    <property type="match status" value="1"/>
</dbReference>
<feature type="compositionally biased region" description="Low complexity" evidence="8">
    <location>
        <begin position="1756"/>
        <end position="1767"/>
    </location>
</feature>
<dbReference type="InterPro" id="IPR029063">
    <property type="entry name" value="SAM-dependent_MTases_sf"/>
</dbReference>
<evidence type="ECO:0000313" key="12">
    <source>
        <dbReference type="EMBL" id="KAK3302901.1"/>
    </source>
</evidence>
<dbReference type="GO" id="GO:0016491">
    <property type="term" value="F:oxidoreductase activity"/>
    <property type="evidence" value="ECO:0007669"/>
    <property type="project" value="UniProtKB-KW"/>
</dbReference>
<dbReference type="Pfam" id="PF02801">
    <property type="entry name" value="Ketoacyl-synt_C"/>
    <property type="match status" value="1"/>
</dbReference>
<dbReference type="InterPro" id="IPR016035">
    <property type="entry name" value="Acyl_Trfase/lysoPLipase"/>
</dbReference>
<keyword evidence="3" id="KW-0808">Transferase</keyword>
<dbReference type="Gene3D" id="1.10.1200.10">
    <property type="entry name" value="ACP-like"/>
    <property type="match status" value="1"/>
</dbReference>
<dbReference type="CDD" id="cd00833">
    <property type="entry name" value="PKS"/>
    <property type="match status" value="1"/>
</dbReference>
<dbReference type="Pfam" id="PF08240">
    <property type="entry name" value="ADH_N"/>
    <property type="match status" value="1"/>
</dbReference>
<dbReference type="SUPFAM" id="SSF47336">
    <property type="entry name" value="ACP-like"/>
    <property type="match status" value="1"/>
</dbReference>
<feature type="compositionally biased region" description="Acidic residues" evidence="8">
    <location>
        <begin position="2612"/>
        <end position="2623"/>
    </location>
</feature>
<keyword evidence="5" id="KW-0511">Multifunctional enzyme</keyword>
<dbReference type="InterPro" id="IPR036736">
    <property type="entry name" value="ACP-like_sf"/>
</dbReference>
<dbReference type="Pfam" id="PF21089">
    <property type="entry name" value="PKS_DH_N"/>
    <property type="match status" value="1"/>
</dbReference>
<evidence type="ECO:0000259" key="11">
    <source>
        <dbReference type="PROSITE" id="PS52019"/>
    </source>
</evidence>
<evidence type="ECO:0000256" key="4">
    <source>
        <dbReference type="ARBA" id="ARBA00023002"/>
    </source>
</evidence>
<dbReference type="Pfam" id="PF13602">
    <property type="entry name" value="ADH_zinc_N_2"/>
    <property type="match status" value="1"/>
</dbReference>
<dbReference type="SUPFAM" id="SSF52151">
    <property type="entry name" value="FabD/lysophospholipase-like"/>
    <property type="match status" value="1"/>
</dbReference>
<dbReference type="InterPro" id="IPR013968">
    <property type="entry name" value="PKS_KR"/>
</dbReference>
<dbReference type="Pfam" id="PF00109">
    <property type="entry name" value="ketoacyl-synt"/>
    <property type="match status" value="1"/>
</dbReference>
<dbReference type="Pfam" id="PF08659">
    <property type="entry name" value="KR"/>
    <property type="match status" value="1"/>
</dbReference>
<dbReference type="InterPro" id="IPR014030">
    <property type="entry name" value="Ketoacyl_synth_N"/>
</dbReference>
<dbReference type="PROSITE" id="PS50075">
    <property type="entry name" value="CARRIER"/>
    <property type="match status" value="1"/>
</dbReference>
<dbReference type="Pfam" id="PF23114">
    <property type="entry name" value="NAD-bd_HRPKS_sdrA"/>
    <property type="match status" value="1"/>
</dbReference>
<dbReference type="GO" id="GO:0004315">
    <property type="term" value="F:3-oxoacyl-[acyl-carrier-protein] synthase activity"/>
    <property type="evidence" value="ECO:0007669"/>
    <property type="project" value="InterPro"/>
</dbReference>
<dbReference type="PROSITE" id="PS00606">
    <property type="entry name" value="KS3_1"/>
    <property type="match status" value="1"/>
</dbReference>
<feature type="domain" description="Ketosynthase family 3 (KS3)" evidence="10">
    <location>
        <begin position="46"/>
        <end position="462"/>
    </location>
</feature>
<evidence type="ECO:0000259" key="10">
    <source>
        <dbReference type="PROSITE" id="PS52004"/>
    </source>
</evidence>
<dbReference type="SMART" id="SM00829">
    <property type="entry name" value="PKS_ER"/>
    <property type="match status" value="1"/>
</dbReference>
<feature type="active site" description="Proton acceptor; for dehydratase activity" evidence="7">
    <location>
        <position position="1042"/>
    </location>
</feature>
<keyword evidence="4" id="KW-0560">Oxidoreductase</keyword>
<dbReference type="InterPro" id="IPR001227">
    <property type="entry name" value="Ac_transferase_dom_sf"/>
</dbReference>
<dbReference type="InterPro" id="IPR036291">
    <property type="entry name" value="NAD(P)-bd_dom_sf"/>
</dbReference>
<dbReference type="InterPro" id="IPR014043">
    <property type="entry name" value="Acyl_transferase_dom"/>
</dbReference>
<feature type="region of interest" description="N-terminal hotdog fold" evidence="7">
    <location>
        <begin position="1010"/>
        <end position="1144"/>
    </location>
</feature>
<dbReference type="SMART" id="SM00822">
    <property type="entry name" value="PKS_KR"/>
    <property type="match status" value="1"/>
</dbReference>
<comment type="caution">
    <text evidence="12">The sequence shown here is derived from an EMBL/GenBank/DDBJ whole genome shotgun (WGS) entry which is preliminary data.</text>
</comment>
<dbReference type="PROSITE" id="PS52019">
    <property type="entry name" value="PKS_MFAS_DH"/>
    <property type="match status" value="1"/>
</dbReference>
<dbReference type="InterPro" id="IPR057326">
    <property type="entry name" value="KR_dom"/>
</dbReference>
<dbReference type="CDD" id="cd05195">
    <property type="entry name" value="enoyl_red"/>
    <property type="match status" value="1"/>
</dbReference>
<dbReference type="Gene3D" id="3.90.180.10">
    <property type="entry name" value="Medium-chain alcohol dehydrogenases, catalytic domain"/>
    <property type="match status" value="1"/>
</dbReference>
<dbReference type="SUPFAM" id="SSF55048">
    <property type="entry name" value="Probable ACP-binding domain of malonyl-CoA ACP transacylase"/>
    <property type="match status" value="1"/>
</dbReference>
<dbReference type="GeneID" id="87885931"/>
<dbReference type="Pfam" id="PF16197">
    <property type="entry name" value="KAsynt_C_assoc"/>
    <property type="match status" value="1"/>
</dbReference>
<keyword evidence="6" id="KW-0012">Acyltransferase</keyword>
<reference evidence="12" key="2">
    <citation type="submission" date="2023-06" db="EMBL/GenBank/DDBJ databases">
        <authorList>
            <consortium name="Lawrence Berkeley National Laboratory"/>
            <person name="Mondo S.J."/>
            <person name="Hensen N."/>
            <person name="Bonometti L."/>
            <person name="Westerberg I."/>
            <person name="Brannstrom I.O."/>
            <person name="Guillou S."/>
            <person name="Cros-Aarteil S."/>
            <person name="Calhoun S."/>
            <person name="Haridas S."/>
            <person name="Kuo A."/>
            <person name="Pangilinan J."/>
            <person name="Riley R."/>
            <person name="Labutti K."/>
            <person name="Andreopoulos B."/>
            <person name="Lipzen A."/>
            <person name="Chen C."/>
            <person name="Yanf M."/>
            <person name="Daum C."/>
            <person name="Ng V."/>
            <person name="Clum A."/>
            <person name="Steindorff A."/>
            <person name="Ohm R."/>
            <person name="Martin F."/>
            <person name="Silar P."/>
            <person name="Natvig D."/>
            <person name="Lalanne C."/>
            <person name="Gautier V."/>
            <person name="Ament-Velasquez S.L."/>
            <person name="Kruys A."/>
            <person name="Hutchinson M.I."/>
            <person name="Powell A.J."/>
            <person name="Barry K."/>
            <person name="Miller A.N."/>
            <person name="Grigoriev I.V."/>
            <person name="Debuchy R."/>
            <person name="Gladieux P."/>
            <person name="Thoren M.H."/>
            <person name="Johannesson H."/>
        </authorList>
    </citation>
    <scope>NUCLEOTIDE SEQUENCE</scope>
    <source>
        <strain evidence="12">CBS 333.67</strain>
    </source>
</reference>
<dbReference type="InterPro" id="IPR056501">
    <property type="entry name" value="NAD-bd_HRPKS_sdrA"/>
</dbReference>
<proteinExistence type="predicted"/>
<dbReference type="InterPro" id="IPR016039">
    <property type="entry name" value="Thiolase-like"/>
</dbReference>
<feature type="compositionally biased region" description="Low complexity" evidence="8">
    <location>
        <begin position="1"/>
        <end position="15"/>
    </location>
</feature>
<dbReference type="PROSITE" id="PS52004">
    <property type="entry name" value="KS3_2"/>
    <property type="match status" value="1"/>
</dbReference>
<dbReference type="SUPFAM" id="SSF53901">
    <property type="entry name" value="Thiolase-like"/>
    <property type="match status" value="1"/>
</dbReference>
<dbReference type="SMART" id="SM00827">
    <property type="entry name" value="PKS_AT"/>
    <property type="match status" value="1"/>
</dbReference>
<feature type="compositionally biased region" description="Low complexity" evidence="8">
    <location>
        <begin position="26"/>
        <end position="36"/>
    </location>
</feature>
<dbReference type="Proteomes" id="UP001273166">
    <property type="component" value="Unassembled WGS sequence"/>
</dbReference>
<dbReference type="InterPro" id="IPR049900">
    <property type="entry name" value="PKS_mFAS_DH"/>
</dbReference>
<accession>A0AAJ0GMU5</accession>
<dbReference type="InterPro" id="IPR032821">
    <property type="entry name" value="PKS_assoc"/>
</dbReference>
<dbReference type="SUPFAM" id="SSF51735">
    <property type="entry name" value="NAD(P)-binding Rossmann-fold domains"/>
    <property type="match status" value="2"/>
</dbReference>
<dbReference type="InterPro" id="IPR014031">
    <property type="entry name" value="Ketoacyl_synth_C"/>
</dbReference>
<evidence type="ECO:0000256" key="5">
    <source>
        <dbReference type="ARBA" id="ARBA00023268"/>
    </source>
</evidence>
<dbReference type="InterPro" id="IPR049551">
    <property type="entry name" value="PKS_DH_C"/>
</dbReference>
<evidence type="ECO:0000259" key="9">
    <source>
        <dbReference type="PROSITE" id="PS50075"/>
    </source>
</evidence>
<dbReference type="SUPFAM" id="SSF53335">
    <property type="entry name" value="S-adenosyl-L-methionine-dependent methyltransferases"/>
    <property type="match status" value="1"/>
</dbReference>
<protein>
    <submittedName>
        <fullName evidence="12">Polyketide synthase</fullName>
    </submittedName>
</protein>
<dbReference type="FunFam" id="3.40.50.720:FF:000209">
    <property type="entry name" value="Polyketide synthase Pks12"/>
    <property type="match status" value="1"/>
</dbReference>
<dbReference type="Gene3D" id="3.40.366.10">
    <property type="entry name" value="Malonyl-Coenzyme A Acyl Carrier Protein, domain 2"/>
    <property type="match status" value="1"/>
</dbReference>
<dbReference type="SMART" id="SM00826">
    <property type="entry name" value="PKS_DH"/>
    <property type="match status" value="1"/>
</dbReference>
<name>A0AAJ0GMU5_9PEZI</name>
<dbReference type="InterPro" id="IPR013154">
    <property type="entry name" value="ADH-like_N"/>
</dbReference>
<feature type="domain" description="Carrier" evidence="9">
    <location>
        <begin position="2650"/>
        <end position="2727"/>
    </location>
</feature>
<dbReference type="GO" id="GO:0004312">
    <property type="term" value="F:fatty acid synthase activity"/>
    <property type="evidence" value="ECO:0007669"/>
    <property type="project" value="TreeGrafter"/>
</dbReference>
<dbReference type="Gene3D" id="3.40.47.10">
    <property type="match status" value="1"/>
</dbReference>
<dbReference type="PANTHER" id="PTHR43775">
    <property type="entry name" value="FATTY ACID SYNTHASE"/>
    <property type="match status" value="1"/>
</dbReference>
<feature type="region of interest" description="Disordered" evidence="8">
    <location>
        <begin position="2612"/>
        <end position="2638"/>
    </location>
</feature>
<dbReference type="InterPro" id="IPR050091">
    <property type="entry name" value="PKS_NRPS_Biosynth_Enz"/>
</dbReference>
<evidence type="ECO:0000256" key="3">
    <source>
        <dbReference type="ARBA" id="ARBA00022679"/>
    </source>
</evidence>
<dbReference type="InterPro" id="IPR042104">
    <property type="entry name" value="PKS_dehydratase_sf"/>
</dbReference>
<feature type="domain" description="PKS/mFAS DH" evidence="11">
    <location>
        <begin position="1010"/>
        <end position="1328"/>
    </location>
</feature>
<dbReference type="PANTHER" id="PTHR43775:SF29">
    <property type="entry name" value="ASPERFURANONE POLYKETIDE SYNTHASE AFOG-RELATED"/>
    <property type="match status" value="1"/>
</dbReference>
<dbReference type="InterPro" id="IPR049552">
    <property type="entry name" value="PKS_DH_N"/>
</dbReference>
<dbReference type="InterPro" id="IPR020843">
    <property type="entry name" value="ER"/>
</dbReference>
<organism evidence="12 13">
    <name type="scientific">Chaetomium strumarium</name>
    <dbReference type="NCBI Taxonomy" id="1170767"/>
    <lineage>
        <taxon>Eukaryota</taxon>
        <taxon>Fungi</taxon>
        <taxon>Dikarya</taxon>
        <taxon>Ascomycota</taxon>
        <taxon>Pezizomycotina</taxon>
        <taxon>Sordariomycetes</taxon>
        <taxon>Sordariomycetidae</taxon>
        <taxon>Sordariales</taxon>
        <taxon>Chaetomiaceae</taxon>
        <taxon>Chaetomium</taxon>
    </lineage>
</organism>
<dbReference type="InterPro" id="IPR020807">
    <property type="entry name" value="PKS_DH"/>
</dbReference>
<feature type="region of interest" description="C-terminal hotdog fold" evidence="7">
    <location>
        <begin position="1169"/>
        <end position="1328"/>
    </location>
</feature>